<keyword evidence="10" id="KW-1185">Reference proteome</keyword>
<dbReference type="InterPro" id="IPR036396">
    <property type="entry name" value="Cyt_P450_sf"/>
</dbReference>
<evidence type="ECO:0000313" key="10">
    <source>
        <dbReference type="Proteomes" id="UP000320857"/>
    </source>
</evidence>
<evidence type="ECO:0000256" key="3">
    <source>
        <dbReference type="ARBA" id="ARBA00022723"/>
    </source>
</evidence>
<dbReference type="PRINTS" id="PR00359">
    <property type="entry name" value="BP450"/>
</dbReference>
<keyword evidence="2 7" id="KW-0349">Heme</keyword>
<dbReference type="RefSeq" id="WP_143646317.1">
    <property type="nucleotide sequence ID" value="NZ_JABJXA010000028.1"/>
</dbReference>
<dbReference type="GO" id="GO:0004497">
    <property type="term" value="F:monooxygenase activity"/>
    <property type="evidence" value="ECO:0007669"/>
    <property type="project" value="UniProtKB-KW"/>
</dbReference>
<sequence>MLDPADSDFARDPYPFYAGLRARGDASRVSLSNGSHAWLVTGYEQARAVLSDARFSNVPPRRAGRPKPDSPAERARAALAKHMLNADAPEHTRLRKLTTAAFSPRRVDALGPRIELLVKELLRDVGDRLAAGGPVDLVDTFAFPLPVLVIGEVLGVPEADRSALREWTYRVGSPADALPPGALEDAWSSLRRYFTELIADKRATPADDLFSSLVHEPGDDGEPPDWQPEELLAMAFLLLFAGYETTMNLLASATLLLLRHPEELTAAQADRIATRADRTNRTGPAGRRWDAVIEETLRHASPLEGTTWRRTTEAVTLPDGTVIPAESSVLVVLAAASRDPERYPDPDTFRPARYLPDRDGRAAPHLAFGHGPHYCLGARLARLEARVALPALFDALPGLRLATPLEELPYRPGLLVRGPRTLPVTLGEPAPRPR</sequence>
<dbReference type="EMBL" id="JABJXA010000028">
    <property type="protein sequence ID" value="MBB1258590.1"/>
    <property type="molecule type" value="Genomic_DNA"/>
</dbReference>
<keyword evidence="4 7" id="KW-0560">Oxidoreductase</keyword>
<reference evidence="11" key="2">
    <citation type="submission" date="2020-05" db="EMBL/GenBank/DDBJ databases">
        <title>Classification of alakaliphilic streptomycetes isolated from an alkaline soil next to Lonar Crater, India and a proposal for the recognition of Streptomyces alkaliterrae sp. nov.</title>
        <authorList>
            <person name="Golinska P."/>
        </authorList>
    </citation>
    <scope>NUCLEOTIDE SEQUENCE [LARGE SCALE GENOMIC DNA]</scope>
    <source>
        <strain evidence="11">OF8</strain>
    </source>
</reference>
<evidence type="ECO:0000256" key="7">
    <source>
        <dbReference type="RuleBase" id="RU000461"/>
    </source>
</evidence>
<evidence type="ECO:0000256" key="1">
    <source>
        <dbReference type="ARBA" id="ARBA00010617"/>
    </source>
</evidence>
<gene>
    <name evidence="9" type="ORF">FNX44_002865</name>
    <name evidence="8" type="ORF">H3147_07070</name>
</gene>
<name>A0A5P0YKJ0_9ACTN</name>
<dbReference type="InterPro" id="IPR017972">
    <property type="entry name" value="Cyt_P450_CS"/>
</dbReference>
<dbReference type="AlphaFoldDB" id="A0A5P0YKJ0"/>
<evidence type="ECO:0000313" key="9">
    <source>
        <dbReference type="EMBL" id="MQS00835.1"/>
    </source>
</evidence>
<evidence type="ECO:0000313" key="8">
    <source>
        <dbReference type="EMBL" id="MBB1258590.1"/>
    </source>
</evidence>
<comment type="caution">
    <text evidence="9">The sequence shown here is derived from an EMBL/GenBank/DDBJ whole genome shotgun (WGS) entry which is preliminary data.</text>
</comment>
<keyword evidence="3 7" id="KW-0479">Metal-binding</keyword>
<evidence type="ECO:0000256" key="6">
    <source>
        <dbReference type="ARBA" id="ARBA00023033"/>
    </source>
</evidence>
<dbReference type="InterPro" id="IPR001128">
    <property type="entry name" value="Cyt_P450"/>
</dbReference>
<comment type="similarity">
    <text evidence="1 7">Belongs to the cytochrome P450 family.</text>
</comment>
<dbReference type="SUPFAM" id="SSF48264">
    <property type="entry name" value="Cytochrome P450"/>
    <property type="match status" value="1"/>
</dbReference>
<dbReference type="GO" id="GO:0020037">
    <property type="term" value="F:heme binding"/>
    <property type="evidence" value="ECO:0007669"/>
    <property type="project" value="InterPro"/>
</dbReference>
<evidence type="ECO:0000313" key="11">
    <source>
        <dbReference type="Proteomes" id="UP000517765"/>
    </source>
</evidence>
<dbReference type="InterPro" id="IPR002397">
    <property type="entry name" value="Cyt_P450_B"/>
</dbReference>
<keyword evidence="5 7" id="KW-0408">Iron</keyword>
<dbReference type="Proteomes" id="UP000517765">
    <property type="component" value="Unassembled WGS sequence"/>
</dbReference>
<dbReference type="PANTHER" id="PTHR46696">
    <property type="entry name" value="P450, PUTATIVE (EUROFUNG)-RELATED"/>
    <property type="match status" value="1"/>
</dbReference>
<proteinExistence type="inferred from homology"/>
<protein>
    <submittedName>
        <fullName evidence="9">Cytochrome P450</fullName>
    </submittedName>
</protein>
<reference evidence="9 10" key="1">
    <citation type="submission" date="2019-10" db="EMBL/GenBank/DDBJ databases">
        <title>Streptomyces sp. nov., a novel actinobacterium isolated from alkaline environment.</title>
        <authorList>
            <person name="Golinska P."/>
        </authorList>
    </citation>
    <scope>NUCLEOTIDE SEQUENCE [LARGE SCALE GENOMIC DNA]</scope>
    <source>
        <strain evidence="9 10">OF1</strain>
    </source>
</reference>
<dbReference type="PANTHER" id="PTHR46696:SF1">
    <property type="entry name" value="CYTOCHROME P450 YJIB-RELATED"/>
    <property type="match status" value="1"/>
</dbReference>
<reference evidence="8" key="3">
    <citation type="journal article" name="Syst. Appl. Microbiol.">
        <title>Streptomyces alkaliterrae sp. nov., isolated from an alkaline soil, and emended descriptions of Streptomyces alkaliphilus, Streptomyces calidiresistens and Streptomyces durbertensis.</title>
        <authorList>
            <person name="Swiecimska M."/>
            <person name="Golinska P."/>
            <person name="Nouioui I."/>
            <person name="Wypij M."/>
            <person name="Rai M."/>
            <person name="Sangal V."/>
            <person name="Goodfellow M."/>
        </authorList>
    </citation>
    <scope>NUCLEOTIDE SEQUENCE</scope>
    <source>
        <strain evidence="8">OF8</strain>
    </source>
</reference>
<evidence type="ECO:0000256" key="2">
    <source>
        <dbReference type="ARBA" id="ARBA00022617"/>
    </source>
</evidence>
<organism evidence="9 10">
    <name type="scientific">Streptomyces alkaliterrae</name>
    <dbReference type="NCBI Taxonomy" id="2213162"/>
    <lineage>
        <taxon>Bacteria</taxon>
        <taxon>Bacillati</taxon>
        <taxon>Actinomycetota</taxon>
        <taxon>Actinomycetes</taxon>
        <taxon>Kitasatosporales</taxon>
        <taxon>Streptomycetaceae</taxon>
        <taxon>Streptomyces</taxon>
    </lineage>
</organism>
<dbReference type="FunFam" id="1.10.630.10:FF:000018">
    <property type="entry name" value="Cytochrome P450 monooxygenase"/>
    <property type="match status" value="1"/>
</dbReference>
<dbReference type="Proteomes" id="UP000320857">
    <property type="component" value="Unassembled WGS sequence"/>
</dbReference>
<keyword evidence="6 7" id="KW-0503">Monooxygenase</keyword>
<accession>A0A5P0YKJ0</accession>
<dbReference type="EMBL" id="VJYK02000015">
    <property type="protein sequence ID" value="MQS00835.1"/>
    <property type="molecule type" value="Genomic_DNA"/>
</dbReference>
<dbReference type="PROSITE" id="PS00086">
    <property type="entry name" value="CYTOCHROME_P450"/>
    <property type="match status" value="1"/>
</dbReference>
<evidence type="ECO:0000256" key="5">
    <source>
        <dbReference type="ARBA" id="ARBA00023004"/>
    </source>
</evidence>
<dbReference type="GO" id="GO:0016705">
    <property type="term" value="F:oxidoreductase activity, acting on paired donors, with incorporation or reduction of molecular oxygen"/>
    <property type="evidence" value="ECO:0007669"/>
    <property type="project" value="InterPro"/>
</dbReference>
<dbReference type="Gene3D" id="1.10.630.10">
    <property type="entry name" value="Cytochrome P450"/>
    <property type="match status" value="1"/>
</dbReference>
<dbReference type="PRINTS" id="PR00385">
    <property type="entry name" value="P450"/>
</dbReference>
<dbReference type="GO" id="GO:0005506">
    <property type="term" value="F:iron ion binding"/>
    <property type="evidence" value="ECO:0007669"/>
    <property type="project" value="InterPro"/>
</dbReference>
<evidence type="ECO:0000256" key="4">
    <source>
        <dbReference type="ARBA" id="ARBA00023002"/>
    </source>
</evidence>
<dbReference type="Pfam" id="PF00067">
    <property type="entry name" value="p450"/>
    <property type="match status" value="1"/>
</dbReference>